<dbReference type="Pfam" id="PF11066">
    <property type="entry name" value="DUF2867"/>
    <property type="match status" value="1"/>
</dbReference>
<reference evidence="1" key="1">
    <citation type="submission" date="2022-10" db="EMBL/GenBank/DDBJ databases">
        <title>Comparative genomics and taxonomic characterization of three novel marine species of genus Reichenbachiella exhibiting antioxidant and polysaccharide degradation activities.</title>
        <authorList>
            <person name="Muhammad N."/>
            <person name="Lee Y.-J."/>
            <person name="Ko J."/>
            <person name="Kim S.-G."/>
        </authorList>
    </citation>
    <scope>NUCLEOTIDE SEQUENCE</scope>
    <source>
        <strain evidence="1">Wsw4-B4</strain>
    </source>
</reference>
<dbReference type="RefSeq" id="WP_263052203.1">
    <property type="nucleotide sequence ID" value="NZ_CP106735.1"/>
</dbReference>
<keyword evidence="2" id="KW-1185">Reference proteome</keyword>
<evidence type="ECO:0000313" key="1">
    <source>
        <dbReference type="EMBL" id="UXX80473.1"/>
    </source>
</evidence>
<sequence>MTNAISAHLAEFWLAHQITKDYRIEDTWLLPIELREEHLIGEVQDTFVQAISQIETKGFAGWLFKLRVWLGQLFHWDEPVNSSKTKPVGLLKTRYNQLTKTESLPAVGDFQHFDSVYVLDNEALLEIENKTVQAAIHFGLIQKGATRQVQMTIYVKPNGLFGQLYMLAIKPFRHWIVYPTLLQAVAKQWKQNQKRQR</sequence>
<dbReference type="InterPro" id="IPR021295">
    <property type="entry name" value="DUF2867"/>
</dbReference>
<accession>A0ABY6D5X9</accession>
<organism evidence="1 2">
    <name type="scientific">Reichenbachiella carrageenanivorans</name>
    <dbReference type="NCBI Taxonomy" id="2979869"/>
    <lineage>
        <taxon>Bacteria</taxon>
        <taxon>Pseudomonadati</taxon>
        <taxon>Bacteroidota</taxon>
        <taxon>Cytophagia</taxon>
        <taxon>Cytophagales</taxon>
        <taxon>Reichenbachiellaceae</taxon>
        <taxon>Reichenbachiella</taxon>
    </lineage>
</organism>
<gene>
    <name evidence="1" type="ORF">N7E81_05085</name>
</gene>
<evidence type="ECO:0000313" key="2">
    <source>
        <dbReference type="Proteomes" id="UP001062165"/>
    </source>
</evidence>
<proteinExistence type="predicted"/>
<protein>
    <submittedName>
        <fullName evidence="1">DUF2867 domain-containing protein</fullName>
    </submittedName>
</protein>
<dbReference type="Proteomes" id="UP001062165">
    <property type="component" value="Chromosome"/>
</dbReference>
<dbReference type="EMBL" id="CP106735">
    <property type="protein sequence ID" value="UXX80473.1"/>
    <property type="molecule type" value="Genomic_DNA"/>
</dbReference>
<name>A0ABY6D5X9_9BACT</name>